<reference evidence="3" key="1">
    <citation type="submission" date="2017-02" db="UniProtKB">
        <authorList>
            <consortium name="WormBaseParasite"/>
        </authorList>
    </citation>
    <scope>IDENTIFICATION</scope>
</reference>
<feature type="transmembrane region" description="Helical" evidence="1">
    <location>
        <begin position="25"/>
        <end position="45"/>
    </location>
</feature>
<evidence type="ECO:0000313" key="3">
    <source>
        <dbReference type="WBParaSite" id="SPAL_0001068800.1"/>
    </source>
</evidence>
<dbReference type="Proteomes" id="UP000046392">
    <property type="component" value="Unplaced"/>
</dbReference>
<evidence type="ECO:0000256" key="1">
    <source>
        <dbReference type="SAM" id="Phobius"/>
    </source>
</evidence>
<sequence length="281" mass="32772">MSSNSERNEEGVPSLQDKIFDKYQLLAYIIVLSTYLICFCEYLYLRLTSLLIPEHFKWHQKVCHKNEAIIGKNAWHYSIAILLFIVVAIFKVLCFFLLTLSDPFFKKEPIINLRQKLTPKQQEFLNLKLLVLKVANDTMYPTFGIYIICSVIILLISYYLLVINDSLDLNVSRVLTFVFDGLMIIYLLSFPIITIIYHPDFYCWSKENQTRNTNDNKSSILLSHVQINNSTRLRRNKSQESISQLNIPSSSAFNSIEMSTTRRFSLERKNQKILKSISTDV</sequence>
<protein>
    <submittedName>
        <fullName evidence="3">G_PROTEIN_RECEP_F1_2 domain-containing protein</fullName>
    </submittedName>
</protein>
<feature type="transmembrane region" description="Helical" evidence="1">
    <location>
        <begin position="74"/>
        <end position="98"/>
    </location>
</feature>
<feature type="transmembrane region" description="Helical" evidence="1">
    <location>
        <begin position="143"/>
        <end position="162"/>
    </location>
</feature>
<evidence type="ECO:0000313" key="2">
    <source>
        <dbReference type="Proteomes" id="UP000046392"/>
    </source>
</evidence>
<keyword evidence="1" id="KW-0812">Transmembrane</keyword>
<keyword evidence="1" id="KW-0472">Membrane</keyword>
<accession>A0A0N5BY27</accession>
<dbReference type="WBParaSite" id="SPAL_0001068800.1">
    <property type="protein sequence ID" value="SPAL_0001068800.1"/>
    <property type="gene ID" value="SPAL_0001068800"/>
</dbReference>
<keyword evidence="2" id="KW-1185">Reference proteome</keyword>
<proteinExistence type="predicted"/>
<dbReference type="AlphaFoldDB" id="A0A0N5BY27"/>
<feature type="transmembrane region" description="Helical" evidence="1">
    <location>
        <begin position="174"/>
        <end position="197"/>
    </location>
</feature>
<keyword evidence="1" id="KW-1133">Transmembrane helix</keyword>
<organism evidence="2 3">
    <name type="scientific">Strongyloides papillosus</name>
    <name type="common">Intestinal threadworm</name>
    <dbReference type="NCBI Taxonomy" id="174720"/>
    <lineage>
        <taxon>Eukaryota</taxon>
        <taxon>Metazoa</taxon>
        <taxon>Ecdysozoa</taxon>
        <taxon>Nematoda</taxon>
        <taxon>Chromadorea</taxon>
        <taxon>Rhabditida</taxon>
        <taxon>Tylenchina</taxon>
        <taxon>Panagrolaimomorpha</taxon>
        <taxon>Strongyloidoidea</taxon>
        <taxon>Strongyloididae</taxon>
        <taxon>Strongyloides</taxon>
    </lineage>
</organism>
<name>A0A0N5BY27_STREA</name>